<dbReference type="GO" id="GO:0070985">
    <property type="term" value="C:transcription factor TFIIK complex"/>
    <property type="evidence" value="ECO:0007669"/>
    <property type="project" value="UniProtKB-ARBA"/>
</dbReference>
<dbReference type="InterPro" id="IPR004575">
    <property type="entry name" value="MAT1/Tfb3"/>
</dbReference>
<dbReference type="InterPro" id="IPR017907">
    <property type="entry name" value="Znf_RING_CS"/>
</dbReference>
<organism evidence="12 13">
    <name type="scientific">Pseudovirgaria hyperparasitica</name>
    <dbReference type="NCBI Taxonomy" id="470096"/>
    <lineage>
        <taxon>Eukaryota</taxon>
        <taxon>Fungi</taxon>
        <taxon>Dikarya</taxon>
        <taxon>Ascomycota</taxon>
        <taxon>Pezizomycotina</taxon>
        <taxon>Dothideomycetes</taxon>
        <taxon>Dothideomycetes incertae sedis</taxon>
        <taxon>Acrospermales</taxon>
        <taxon>Acrospermaceae</taxon>
        <taxon>Pseudovirgaria</taxon>
    </lineage>
</organism>
<feature type="region of interest" description="Disordered" evidence="10">
    <location>
        <begin position="199"/>
        <end position="221"/>
    </location>
</feature>
<dbReference type="InterPro" id="IPR013083">
    <property type="entry name" value="Znf_RING/FYVE/PHD"/>
</dbReference>
<feature type="region of interest" description="Disordered" evidence="10">
    <location>
        <begin position="1"/>
        <end position="23"/>
    </location>
</feature>
<evidence type="ECO:0000256" key="5">
    <source>
        <dbReference type="ARBA" id="ARBA00022833"/>
    </source>
</evidence>
<gene>
    <name evidence="12" type="ORF">EJ05DRAFT_503203</name>
</gene>
<dbReference type="CDD" id="cd16573">
    <property type="entry name" value="RING-HC_TFB3-like"/>
    <property type="match status" value="1"/>
</dbReference>
<dbReference type="GO" id="GO:0008270">
    <property type="term" value="F:zinc ion binding"/>
    <property type="evidence" value="ECO:0007669"/>
    <property type="project" value="UniProtKB-KW"/>
</dbReference>
<feature type="compositionally biased region" description="Basic and acidic residues" evidence="10">
    <location>
        <begin position="200"/>
        <end position="221"/>
    </location>
</feature>
<keyword evidence="3" id="KW-0479">Metal-binding</keyword>
<dbReference type="EMBL" id="ML996577">
    <property type="protein sequence ID" value="KAF2755750.1"/>
    <property type="molecule type" value="Genomic_DNA"/>
</dbReference>
<dbReference type="RefSeq" id="XP_033598201.1">
    <property type="nucleotide sequence ID" value="XM_033747386.1"/>
</dbReference>
<keyword evidence="12" id="KW-0418">Kinase</keyword>
<accession>A0A6A6W1E1</accession>
<dbReference type="GO" id="GO:0006357">
    <property type="term" value="P:regulation of transcription by RNA polymerase II"/>
    <property type="evidence" value="ECO:0007669"/>
    <property type="project" value="TreeGrafter"/>
</dbReference>
<protein>
    <recommendedName>
        <fullName evidence="2">RNA polymerase II transcription factor B subunit 3</fullName>
    </recommendedName>
    <alternativeName>
        <fullName evidence="8">RNA polymerase II transcription factor B 38 kDa subunit</fullName>
    </alternativeName>
    <alternativeName>
        <fullName evidence="7">RNA polymerase II transcription factor B p38 subunit</fullName>
    </alternativeName>
</protein>
<evidence type="ECO:0000313" key="13">
    <source>
        <dbReference type="Proteomes" id="UP000799437"/>
    </source>
</evidence>
<evidence type="ECO:0000256" key="10">
    <source>
        <dbReference type="SAM" id="MobiDB-lite"/>
    </source>
</evidence>
<dbReference type="GeneID" id="54488440"/>
<evidence type="ECO:0000256" key="8">
    <source>
        <dbReference type="ARBA" id="ARBA00033277"/>
    </source>
</evidence>
<sequence>MSRAVQRPGGAAPKRTEITDDGGEFHSYFDSPELRNVHKTDKTSDICPVCKSSRYLNPQMKFLVNPECYHKMCESCVDRIFSSGPAPCPIAGCRRTLRKAKFRAQTFEDVFVEREVDIRRRVAKVFNRCEEDFETLLDYNDYLNDVEDITYNLINGIDVEASEKKLQGYAEANRQLIDDNENRARKAATTYAARQAQVKEQSRLRREANMREEERERQERLEGQRNIINQLASRDGDAEQIVREGQIGLKRRHKTAIPDRRKPSASATKAEDGKLLYRGLKKKTEVEPERPFSPYAGLRIANEYSVVQDHYDAPWLSFAWQDERYLAGGFKIGDFYSRVFSEAFAGLSVFVDEEVAGRNLTGSFSATEGAVAAADQDVNMSDDIF</sequence>
<dbReference type="GO" id="GO:0016301">
    <property type="term" value="F:kinase activity"/>
    <property type="evidence" value="ECO:0007669"/>
    <property type="project" value="UniProtKB-KW"/>
</dbReference>
<comment type="subcellular location">
    <subcellularLocation>
        <location evidence="1">Nucleus</location>
    </subcellularLocation>
</comment>
<keyword evidence="4 9" id="KW-0863">Zinc-finger</keyword>
<dbReference type="Gene3D" id="3.30.40.10">
    <property type="entry name" value="Zinc/RING finger domain, C3HC4 (zinc finger)"/>
    <property type="match status" value="1"/>
</dbReference>
<keyword evidence="6" id="KW-0539">Nucleus</keyword>
<evidence type="ECO:0000259" key="11">
    <source>
        <dbReference type="PROSITE" id="PS50089"/>
    </source>
</evidence>
<dbReference type="PANTHER" id="PTHR12683:SF13">
    <property type="entry name" value="CDK-ACTIVATING KINASE ASSEMBLY FACTOR MAT1"/>
    <property type="match status" value="1"/>
</dbReference>
<name>A0A6A6W1E1_9PEZI</name>
<dbReference type="PROSITE" id="PS50089">
    <property type="entry name" value="ZF_RING_2"/>
    <property type="match status" value="1"/>
</dbReference>
<evidence type="ECO:0000256" key="3">
    <source>
        <dbReference type="ARBA" id="ARBA00022723"/>
    </source>
</evidence>
<dbReference type="SUPFAM" id="SSF57850">
    <property type="entry name" value="RING/U-box"/>
    <property type="match status" value="1"/>
</dbReference>
<dbReference type="OrthoDB" id="5963at2759"/>
<dbReference type="PANTHER" id="PTHR12683">
    <property type="entry name" value="CDK-ACTIVATING KINASE ASSEMBLY FACTOR MAT1"/>
    <property type="match status" value="1"/>
</dbReference>
<reference evidence="12" key="1">
    <citation type="journal article" date="2020" name="Stud. Mycol.">
        <title>101 Dothideomycetes genomes: a test case for predicting lifestyles and emergence of pathogens.</title>
        <authorList>
            <person name="Haridas S."/>
            <person name="Albert R."/>
            <person name="Binder M."/>
            <person name="Bloem J."/>
            <person name="Labutti K."/>
            <person name="Salamov A."/>
            <person name="Andreopoulos B."/>
            <person name="Baker S."/>
            <person name="Barry K."/>
            <person name="Bills G."/>
            <person name="Bluhm B."/>
            <person name="Cannon C."/>
            <person name="Castanera R."/>
            <person name="Culley D."/>
            <person name="Daum C."/>
            <person name="Ezra D."/>
            <person name="Gonzalez J."/>
            <person name="Henrissat B."/>
            <person name="Kuo A."/>
            <person name="Liang C."/>
            <person name="Lipzen A."/>
            <person name="Lutzoni F."/>
            <person name="Magnuson J."/>
            <person name="Mondo S."/>
            <person name="Nolan M."/>
            <person name="Ohm R."/>
            <person name="Pangilinan J."/>
            <person name="Park H.-J."/>
            <person name="Ramirez L."/>
            <person name="Alfaro M."/>
            <person name="Sun H."/>
            <person name="Tritt A."/>
            <person name="Yoshinaga Y."/>
            <person name="Zwiers L.-H."/>
            <person name="Turgeon B."/>
            <person name="Goodwin S."/>
            <person name="Spatafora J."/>
            <person name="Crous P."/>
            <person name="Grigoriev I."/>
        </authorList>
    </citation>
    <scope>NUCLEOTIDE SEQUENCE</scope>
    <source>
        <strain evidence="12">CBS 121739</strain>
    </source>
</reference>
<evidence type="ECO:0000256" key="4">
    <source>
        <dbReference type="ARBA" id="ARBA00022771"/>
    </source>
</evidence>
<evidence type="ECO:0000256" key="7">
    <source>
        <dbReference type="ARBA" id="ARBA00029873"/>
    </source>
</evidence>
<keyword evidence="13" id="KW-1185">Reference proteome</keyword>
<dbReference type="InterPro" id="IPR015877">
    <property type="entry name" value="MAT1_centre"/>
</dbReference>
<dbReference type="NCBIfam" id="TIGR00570">
    <property type="entry name" value="cdk7"/>
    <property type="match status" value="1"/>
</dbReference>
<dbReference type="Proteomes" id="UP000799437">
    <property type="component" value="Unassembled WGS sequence"/>
</dbReference>
<keyword evidence="12" id="KW-0808">Transferase</keyword>
<dbReference type="PROSITE" id="PS00518">
    <property type="entry name" value="ZF_RING_1"/>
    <property type="match status" value="1"/>
</dbReference>
<keyword evidence="5" id="KW-0862">Zinc</keyword>
<dbReference type="InterPro" id="IPR001841">
    <property type="entry name" value="Znf_RING"/>
</dbReference>
<evidence type="ECO:0000256" key="2">
    <source>
        <dbReference type="ARBA" id="ARBA00022257"/>
    </source>
</evidence>
<dbReference type="AlphaFoldDB" id="A0A6A6W1E1"/>
<dbReference type="GO" id="GO:0006289">
    <property type="term" value="P:nucleotide-excision repair"/>
    <property type="evidence" value="ECO:0007669"/>
    <property type="project" value="InterPro"/>
</dbReference>
<evidence type="ECO:0000256" key="1">
    <source>
        <dbReference type="ARBA" id="ARBA00004123"/>
    </source>
</evidence>
<dbReference type="FunFam" id="3.30.40.10:FF:000037">
    <property type="entry name" value="Cdk-activating kinase assembly factor MAT1, centre"/>
    <property type="match status" value="1"/>
</dbReference>
<dbReference type="Pfam" id="PF17121">
    <property type="entry name" value="zf-C3HC4_5"/>
    <property type="match status" value="1"/>
</dbReference>
<dbReference type="Pfam" id="PF06391">
    <property type="entry name" value="MAT1"/>
    <property type="match status" value="1"/>
</dbReference>
<evidence type="ECO:0000313" key="12">
    <source>
        <dbReference type="EMBL" id="KAF2755750.1"/>
    </source>
</evidence>
<proteinExistence type="predicted"/>
<feature type="domain" description="RING-type" evidence="11">
    <location>
        <begin position="47"/>
        <end position="90"/>
    </location>
</feature>
<evidence type="ECO:0000256" key="9">
    <source>
        <dbReference type="PROSITE-ProRule" id="PRU00175"/>
    </source>
</evidence>
<evidence type="ECO:0000256" key="6">
    <source>
        <dbReference type="ARBA" id="ARBA00023242"/>
    </source>
</evidence>
<dbReference type="GO" id="GO:0061575">
    <property type="term" value="F:cyclin-dependent protein serine/threonine kinase activator activity"/>
    <property type="evidence" value="ECO:0007669"/>
    <property type="project" value="InterPro"/>
</dbReference>